<keyword evidence="14" id="KW-0408">Iron</keyword>
<dbReference type="CDD" id="cd03495">
    <property type="entry name" value="SQR_TypeC_SdhD_like"/>
    <property type="match status" value="1"/>
</dbReference>
<dbReference type="UniPathway" id="UPA00223"/>
<evidence type="ECO:0000256" key="7">
    <source>
        <dbReference type="ARBA" id="ARBA00022448"/>
    </source>
</evidence>
<evidence type="ECO:0000256" key="13">
    <source>
        <dbReference type="ARBA" id="ARBA00022989"/>
    </source>
</evidence>
<comment type="subcellular location">
    <subcellularLocation>
        <location evidence="3">Membrane</location>
        <topology evidence="3">Multi-pass membrane protein</topology>
    </subcellularLocation>
</comment>
<dbReference type="InterPro" id="IPR000701">
    <property type="entry name" value="SuccDH_FuR_B_TM-su"/>
</dbReference>
<sequence length="125" mass="13808">MGFRTDRQRVHGLGTSHTGAHHWWSQRLTAVGMLILVPFFLFPFVRALGTDFETVREIYGHPFNAVVAMLTLAVGFLHLQQGLQVVIEDYVHDKPVLVAMLVANVVLCAAFAMTGIFAVAKIAFA</sequence>
<dbReference type="SUPFAM" id="SSF81343">
    <property type="entry name" value="Fumarate reductase respiratory complex transmembrane subunits"/>
    <property type="match status" value="1"/>
</dbReference>
<keyword evidence="18" id="KW-1185">Reference proteome</keyword>
<evidence type="ECO:0000256" key="10">
    <source>
        <dbReference type="ARBA" id="ARBA00022692"/>
    </source>
</evidence>
<dbReference type="Gene3D" id="1.20.1300.10">
    <property type="entry name" value="Fumarate reductase/succinate dehydrogenase, transmembrane subunit"/>
    <property type="match status" value="1"/>
</dbReference>
<dbReference type="GO" id="GO:0020037">
    <property type="term" value="F:heme binding"/>
    <property type="evidence" value="ECO:0007669"/>
    <property type="project" value="InterPro"/>
</dbReference>
<feature type="transmembrane region" description="Helical" evidence="16">
    <location>
        <begin position="99"/>
        <end position="124"/>
    </location>
</feature>
<dbReference type="GO" id="GO:0046872">
    <property type="term" value="F:metal ion binding"/>
    <property type="evidence" value="ECO:0007669"/>
    <property type="project" value="UniProtKB-KW"/>
</dbReference>
<dbReference type="GO" id="GO:0006099">
    <property type="term" value="P:tricarboxylic acid cycle"/>
    <property type="evidence" value="ECO:0007669"/>
    <property type="project" value="UniProtKB-UniPathway"/>
</dbReference>
<keyword evidence="12" id="KW-0249">Electron transport</keyword>
<gene>
    <name evidence="17" type="ORF">HNP73_000688</name>
</gene>
<protein>
    <recommendedName>
        <fullName evidence="6">Succinate dehydrogenase hydrophobic membrane anchor subunit</fullName>
    </recommendedName>
</protein>
<evidence type="ECO:0000256" key="2">
    <source>
        <dbReference type="ARBA" id="ARBA00004050"/>
    </source>
</evidence>
<evidence type="ECO:0000256" key="12">
    <source>
        <dbReference type="ARBA" id="ARBA00022982"/>
    </source>
</evidence>
<keyword evidence="10 16" id="KW-0812">Transmembrane</keyword>
<dbReference type="InterPro" id="IPR034804">
    <property type="entry name" value="SQR/QFR_C/D"/>
</dbReference>
<dbReference type="Pfam" id="PF01127">
    <property type="entry name" value="Sdh_cyt"/>
    <property type="match status" value="1"/>
</dbReference>
<evidence type="ECO:0000256" key="15">
    <source>
        <dbReference type="ARBA" id="ARBA00023136"/>
    </source>
</evidence>
<keyword evidence="7" id="KW-0813">Transport</keyword>
<evidence type="ECO:0000313" key="18">
    <source>
        <dbReference type="Proteomes" id="UP000549457"/>
    </source>
</evidence>
<comment type="caution">
    <text evidence="17">The sequence shown here is derived from an EMBL/GenBank/DDBJ whole genome shotgun (WGS) entry which is preliminary data.</text>
</comment>
<keyword evidence="15 16" id="KW-0472">Membrane</keyword>
<keyword evidence="11" id="KW-0479">Metal-binding</keyword>
<evidence type="ECO:0000256" key="11">
    <source>
        <dbReference type="ARBA" id="ARBA00022723"/>
    </source>
</evidence>
<dbReference type="NCBIfam" id="TIGR02968">
    <property type="entry name" value="succ_dehyd_anc"/>
    <property type="match status" value="1"/>
</dbReference>
<keyword evidence="13 16" id="KW-1133">Transmembrane helix</keyword>
<feature type="transmembrane region" description="Helical" evidence="16">
    <location>
        <begin position="28"/>
        <end position="49"/>
    </location>
</feature>
<dbReference type="GO" id="GO:0016020">
    <property type="term" value="C:membrane"/>
    <property type="evidence" value="ECO:0007669"/>
    <property type="project" value="UniProtKB-SubCell"/>
</dbReference>
<evidence type="ECO:0000256" key="14">
    <source>
        <dbReference type="ARBA" id="ARBA00023004"/>
    </source>
</evidence>
<evidence type="ECO:0000256" key="4">
    <source>
        <dbReference type="ARBA" id="ARBA00005163"/>
    </source>
</evidence>
<accession>A0A840SFX4</accession>
<evidence type="ECO:0000256" key="6">
    <source>
        <dbReference type="ARBA" id="ARBA00019425"/>
    </source>
</evidence>
<name>A0A840SFX4_9RHOB</name>
<reference evidence="17 18" key="1">
    <citation type="submission" date="2020-08" db="EMBL/GenBank/DDBJ databases">
        <title>Genomic Encyclopedia of Type Strains, Phase IV (KMG-IV): sequencing the most valuable type-strain genomes for metagenomic binning, comparative biology and taxonomic classification.</title>
        <authorList>
            <person name="Goeker M."/>
        </authorList>
    </citation>
    <scope>NUCLEOTIDE SEQUENCE [LARGE SCALE GENOMIC DNA]</scope>
    <source>
        <strain evidence="17 18">DSM 101730</strain>
    </source>
</reference>
<dbReference type="RefSeq" id="WP_184147112.1">
    <property type="nucleotide sequence ID" value="NZ_JACHFM010000001.1"/>
</dbReference>
<dbReference type="AlphaFoldDB" id="A0A840SFX4"/>
<evidence type="ECO:0000256" key="1">
    <source>
        <dbReference type="ARBA" id="ARBA00001971"/>
    </source>
</evidence>
<proteinExistence type="predicted"/>
<comment type="cofactor">
    <cofactor evidence="1">
        <name>heme</name>
        <dbReference type="ChEBI" id="CHEBI:30413"/>
    </cofactor>
</comment>
<evidence type="ECO:0000256" key="16">
    <source>
        <dbReference type="SAM" id="Phobius"/>
    </source>
</evidence>
<comment type="pathway">
    <text evidence="4">Carbohydrate metabolism; tricarboxylic acid cycle.</text>
</comment>
<keyword evidence="8" id="KW-0816">Tricarboxylic acid cycle</keyword>
<evidence type="ECO:0000256" key="8">
    <source>
        <dbReference type="ARBA" id="ARBA00022532"/>
    </source>
</evidence>
<dbReference type="InterPro" id="IPR014312">
    <property type="entry name" value="Succ_DH_anchor"/>
</dbReference>
<evidence type="ECO:0000256" key="5">
    <source>
        <dbReference type="ARBA" id="ARBA00011558"/>
    </source>
</evidence>
<dbReference type="Proteomes" id="UP000549457">
    <property type="component" value="Unassembled WGS sequence"/>
</dbReference>
<feature type="transmembrane region" description="Helical" evidence="16">
    <location>
        <begin position="61"/>
        <end position="79"/>
    </location>
</feature>
<keyword evidence="9" id="KW-0349">Heme</keyword>
<evidence type="ECO:0000256" key="3">
    <source>
        <dbReference type="ARBA" id="ARBA00004141"/>
    </source>
</evidence>
<comment type="function">
    <text evidence="2">Membrane-anchoring subunit of succinate dehydrogenase (SDH).</text>
</comment>
<comment type="subunit">
    <text evidence="5">Part of an enzyme complex containing four subunits: a flavoprotein, an iron-sulfur protein, plus two membrane-anchoring proteins, SdhC and SdhD.</text>
</comment>
<organism evidence="17 18">
    <name type="scientific">Amaricoccus macauensis</name>
    <dbReference type="NCBI Taxonomy" id="57001"/>
    <lineage>
        <taxon>Bacteria</taxon>
        <taxon>Pseudomonadati</taxon>
        <taxon>Pseudomonadota</taxon>
        <taxon>Alphaproteobacteria</taxon>
        <taxon>Rhodobacterales</taxon>
        <taxon>Paracoccaceae</taxon>
        <taxon>Amaricoccus</taxon>
    </lineage>
</organism>
<evidence type="ECO:0000256" key="9">
    <source>
        <dbReference type="ARBA" id="ARBA00022617"/>
    </source>
</evidence>
<evidence type="ECO:0000313" key="17">
    <source>
        <dbReference type="EMBL" id="MBB5220767.1"/>
    </source>
</evidence>
<dbReference type="EMBL" id="JACHFM010000001">
    <property type="protein sequence ID" value="MBB5220767.1"/>
    <property type="molecule type" value="Genomic_DNA"/>
</dbReference>